<dbReference type="GO" id="GO:0016787">
    <property type="term" value="F:hydrolase activity"/>
    <property type="evidence" value="ECO:0007669"/>
    <property type="project" value="UniProtKB-KW"/>
</dbReference>
<dbReference type="InterPro" id="IPR057670">
    <property type="entry name" value="SH3_retrovirus"/>
</dbReference>
<protein>
    <submittedName>
        <fullName evidence="6">Retrovirus-related Pol polyprotein from transposon TNT 1-94</fullName>
    </submittedName>
</protein>
<dbReference type="Gene3D" id="3.30.420.10">
    <property type="entry name" value="Ribonuclease H-like superfamily/Ribonuclease H"/>
    <property type="match status" value="1"/>
</dbReference>
<sequence>MDEAWFKDKVLLVQAQANGPSLHEEELEFLTDPGIAKAQTTQYVITNNAAYQSDDLDAYDSNYDEINSAKIALMENLSHYGFDNLAEVHNPDNVTNNVINQAVQAMSISEWSNIINQSKTKITSDSNIIPYSQYDNKSVNETLTVELERYKDQVRNDKVSNSNAQSVEIDNLKQTLSEHLKEKESLKQTVTLLKNDFQKEESRNIDKELALEMQIKELNNIAQQFEPKLYDGSVIQKTNGIMIRDSEETLMLEEESRSKMLQKQKDPMMSEKKVNTKPNSVNSEEPNHSTRPTQVEVPKKLSKVGMVNSNLKKLKYHLASFDVVVKERTTATAITEGTTNSFLQQSVSSFDQLFKINELKAQSQEKNMVIMKLKERIKSVSGNLKEEKIKKELEEIETINIKLDHRVTMLVTENEHLKQTYKQLYDSIKSSCIRSKEQCDDLIKQVNIKSAENSDLNASLQEKVLVITALKDTLGKLKGKAIVDEAVTLHPIDPELLKFDVARLAPKLQNNRIVHYDYLKHTQEETTTLRKIVENERLLNLLNFSLDYVCKYTKRIQELLIILKQTCPCINDLGDKLMAVTPVNKTKKIRLTKPINSSGNTPIKTTFSSNVVSNKPMLSSTGVNFPTSASGTQPSGNTKKDRIQQTQSSSKKNKLKAYSRNVRTSLKNKKSVVNTKYIASVLNSKSNVNFDLQCVTCNGFLFSDNHDSYVRSRGNNLYILSLEDMMVSSLISLLSKASKTKSWLWQRRLSRLNFGAINHLARQGPIHVKSVNGKKYILVIVDDYSRFTWVKCLRSNDEALDFIIKFLKMIQVRLKVPICRIRTDNETEFVNQTPHEYYQQVGIANETSVARSLQQNGVVERRNRTLIEDSRTMLIYAQASLFLWAEAMATACFTQNRSIVRLCHGKTPYEFLHDKLPNLLFLHVFGALCYPTNDIENLGKLQPKADIGIFIAYAPTKKAFRIYNRRTRPTVETIHVDFDELTAMAPEQSSSRPALHEMTPATIISRLTKDHPLENIIFQLARPVSIRLQLHEQALFCYYDAFLTSVKPKTYKDALTQSGWIEAMQEELNEFERLEVWELVPRPDKVMVITLKWIYKVKLDELGDSFASVARLEAKRIFLAYVTHKNMAVYQMDVKTAFLNGNLREEVYVSQPDGFMDPDNPNHVYKLKKALYGFKQAPHALGIFINQSKYALESSKKYDFESYDLVDTPMVEKSKLDEDKERKAFDPLHYHDANHAGCQDTHRTTSGSLQFLGDRLISWSSKRQKSAAISSTKAEYIALSGCCAQILWMRSQLIDYVLGFNKIPMYCDNKSVIALCCNNVQHSRSKHIDISYQFIKEHVENGVIEFYFVNTKYQLTDLFTKALGREIIEFLINKLGMRSFTLETLKQLTDEVDETIDMTINQQVALDEALVPHARRLRIGKSNFHLRSDITSKESTLQLATAIVHHHSIRFKMNNKKFIVNLEYFREMMHICPRLPNQTFDELSFEEEIMAFLRYLRYSGKIKKITDVNINKLHQPWRSFAAVINKCLSGKSTGYDSRWLSLAQIPWGMYHKKNVDFAYLLWEDLVYQFEHKDAKKSNEMYYLRHKTLDFGKGKQHAKSSIAKGLSVLYEVAMTEAEQIKLATKRSLQQTHISQASGSGVNEGTDDDDKVDDRSDAQEDEDNQDDDDQKDDDQYVNDDDQDTNNDGDDFVHPKLSIHEEEVKDEERFDHIVQTPENSDDEGNDDASLGMNVGGEEGHDAEDDNEELYRDININLEGRDVQMTNVHTTQEFEDTHVALTPDLLNFGSLFGFDHRLKTLEANFSEFVQTNQFAGAISSILGIVERYMDQRMNEVVKVAVQIQSDRLRDEAKAKNEEFLNKIDENIQKIIRDQVTKQVKVQVSKILPKIKKTVNEQLKAEFLIRSSDSSKTSYDVAADLSEMELKKILIEKMESNKSIHRSDEKRNLYKALVDAYECDKIILDTYGNTITLKRRRDDEDNNEEPFAGSDRGSKRRKRARVNNESAPAEEPIQTTQDLEEPSHQEFETGAADDQPIAEASQHPEWFQKQKKPPTPDRAWNKTLPATHRSIQPWISDLAKQADSRSSSNELMDTPSTESLLEMSTLNVESSLSPNFRSSNGTITSIWIGSLCVEIMTSYTSSKRRLQKASHSRHERYVIASGLRKADKSHSRRTLCFQRLSKNVHKKHRHPTTCGRSSTRCRKLPKEAQPHKAEYVPAIWRRSDKERAAAMIQAIDKQLKTRRIMRSLEKFVSGRLYEGDFWMLQWTI</sequence>
<feature type="domain" description="Integrase catalytic" evidence="5">
    <location>
        <begin position="737"/>
        <end position="916"/>
    </location>
</feature>
<evidence type="ECO:0000259" key="5">
    <source>
        <dbReference type="PROSITE" id="PS50994"/>
    </source>
</evidence>
<keyword evidence="1" id="KW-0479">Metal-binding</keyword>
<feature type="region of interest" description="Disordered" evidence="4">
    <location>
        <begin position="2040"/>
        <end position="2061"/>
    </location>
</feature>
<dbReference type="CDD" id="cd09272">
    <property type="entry name" value="RNase_HI_RT_Ty1"/>
    <property type="match status" value="1"/>
</dbReference>
<feature type="compositionally biased region" description="Polar residues" evidence="4">
    <location>
        <begin position="1630"/>
        <end position="1641"/>
    </location>
</feature>
<dbReference type="PANTHER" id="PTHR42648:SF32">
    <property type="entry name" value="RIBONUCLEASE H-LIKE DOMAIN, GAG-PRE-INTEGRASE DOMAIN PROTEIN-RELATED"/>
    <property type="match status" value="1"/>
</dbReference>
<keyword evidence="3" id="KW-0175">Coiled coil</keyword>
<dbReference type="InterPro" id="IPR036397">
    <property type="entry name" value="RNaseH_sf"/>
</dbReference>
<feature type="compositionally biased region" description="Polar residues" evidence="4">
    <location>
        <begin position="276"/>
        <end position="293"/>
    </location>
</feature>
<feature type="compositionally biased region" description="Acidic residues" evidence="4">
    <location>
        <begin position="1657"/>
        <end position="1687"/>
    </location>
</feature>
<name>A0A6L2JFS3_TANCI</name>
<dbReference type="EMBL" id="BKCJ010000729">
    <property type="protein sequence ID" value="GEU35776.1"/>
    <property type="molecule type" value="Genomic_DNA"/>
</dbReference>
<reference evidence="6" key="1">
    <citation type="journal article" date="2019" name="Sci. Rep.">
        <title>Draft genome of Tanacetum cinerariifolium, the natural source of mosquito coil.</title>
        <authorList>
            <person name="Yamashiro T."/>
            <person name="Shiraishi A."/>
            <person name="Satake H."/>
            <person name="Nakayama K."/>
        </authorList>
    </citation>
    <scope>NUCLEOTIDE SEQUENCE</scope>
</reference>
<accession>A0A6L2JFS3</accession>
<evidence type="ECO:0000256" key="1">
    <source>
        <dbReference type="ARBA" id="ARBA00022723"/>
    </source>
</evidence>
<dbReference type="InterPro" id="IPR001584">
    <property type="entry name" value="Integrase_cat-core"/>
</dbReference>
<feature type="region of interest" description="Disordered" evidence="4">
    <location>
        <begin position="2182"/>
        <end position="2202"/>
    </location>
</feature>
<dbReference type="GO" id="GO:0046872">
    <property type="term" value="F:metal ion binding"/>
    <property type="evidence" value="ECO:0007669"/>
    <property type="project" value="UniProtKB-KW"/>
</dbReference>
<dbReference type="PROSITE" id="PS50994">
    <property type="entry name" value="INTEGRASE"/>
    <property type="match status" value="1"/>
</dbReference>
<dbReference type="InterPro" id="IPR039537">
    <property type="entry name" value="Retrotran_Ty1/copia-like"/>
</dbReference>
<feature type="region of interest" description="Disordered" evidence="4">
    <location>
        <begin position="254"/>
        <end position="296"/>
    </location>
</feature>
<dbReference type="InterPro" id="IPR012337">
    <property type="entry name" value="RNaseH-like_sf"/>
</dbReference>
<organism evidence="6">
    <name type="scientific">Tanacetum cinerariifolium</name>
    <name type="common">Dalmatian daisy</name>
    <name type="synonym">Chrysanthemum cinerariifolium</name>
    <dbReference type="NCBI Taxonomy" id="118510"/>
    <lineage>
        <taxon>Eukaryota</taxon>
        <taxon>Viridiplantae</taxon>
        <taxon>Streptophyta</taxon>
        <taxon>Embryophyta</taxon>
        <taxon>Tracheophyta</taxon>
        <taxon>Spermatophyta</taxon>
        <taxon>Magnoliopsida</taxon>
        <taxon>eudicotyledons</taxon>
        <taxon>Gunneridae</taxon>
        <taxon>Pentapetalae</taxon>
        <taxon>asterids</taxon>
        <taxon>campanulids</taxon>
        <taxon>Asterales</taxon>
        <taxon>Asteraceae</taxon>
        <taxon>Asteroideae</taxon>
        <taxon>Anthemideae</taxon>
        <taxon>Anthemidinae</taxon>
        <taxon>Tanacetum</taxon>
    </lineage>
</organism>
<evidence type="ECO:0000313" key="6">
    <source>
        <dbReference type="EMBL" id="GEU35776.1"/>
    </source>
</evidence>
<evidence type="ECO:0000256" key="4">
    <source>
        <dbReference type="SAM" id="MobiDB-lite"/>
    </source>
</evidence>
<dbReference type="SUPFAM" id="SSF53098">
    <property type="entry name" value="Ribonuclease H-like"/>
    <property type="match status" value="1"/>
</dbReference>
<dbReference type="InterPro" id="IPR013103">
    <property type="entry name" value="RVT_2"/>
</dbReference>
<dbReference type="GO" id="GO:0015074">
    <property type="term" value="P:DNA integration"/>
    <property type="evidence" value="ECO:0007669"/>
    <property type="project" value="InterPro"/>
</dbReference>
<dbReference type="GO" id="GO:0003676">
    <property type="term" value="F:nucleic acid binding"/>
    <property type="evidence" value="ECO:0007669"/>
    <property type="project" value="InterPro"/>
</dbReference>
<keyword evidence="2" id="KW-0378">Hydrolase</keyword>
<feature type="compositionally biased region" description="Basic and acidic residues" evidence="4">
    <location>
        <begin position="254"/>
        <end position="274"/>
    </location>
</feature>
<feature type="region of interest" description="Disordered" evidence="4">
    <location>
        <begin position="1972"/>
        <end position="2025"/>
    </location>
</feature>
<evidence type="ECO:0000256" key="2">
    <source>
        <dbReference type="ARBA" id="ARBA00022801"/>
    </source>
</evidence>
<feature type="coiled-coil region" evidence="3">
    <location>
        <begin position="356"/>
        <end position="390"/>
    </location>
</feature>
<feature type="region of interest" description="Disordered" evidence="4">
    <location>
        <begin position="1712"/>
        <end position="1740"/>
    </location>
</feature>
<dbReference type="Pfam" id="PF07727">
    <property type="entry name" value="RVT_2"/>
    <property type="match status" value="1"/>
</dbReference>
<comment type="caution">
    <text evidence="6">The sequence shown here is derived from an EMBL/GenBank/DDBJ whole genome shotgun (WGS) entry which is preliminary data.</text>
</comment>
<feature type="region of interest" description="Disordered" evidence="4">
    <location>
        <begin position="622"/>
        <end position="658"/>
    </location>
</feature>
<feature type="region of interest" description="Disordered" evidence="4">
    <location>
        <begin position="1630"/>
        <end position="1690"/>
    </location>
</feature>
<dbReference type="PANTHER" id="PTHR42648">
    <property type="entry name" value="TRANSPOSASE, PUTATIVE-RELATED"/>
    <property type="match status" value="1"/>
</dbReference>
<evidence type="ECO:0000256" key="3">
    <source>
        <dbReference type="SAM" id="Coils"/>
    </source>
</evidence>
<feature type="coiled-coil region" evidence="3">
    <location>
        <begin position="169"/>
        <end position="203"/>
    </location>
</feature>
<dbReference type="Pfam" id="PF00665">
    <property type="entry name" value="rve"/>
    <property type="match status" value="1"/>
</dbReference>
<feature type="compositionally biased region" description="Polar residues" evidence="4">
    <location>
        <begin position="622"/>
        <end position="637"/>
    </location>
</feature>
<dbReference type="Pfam" id="PF25597">
    <property type="entry name" value="SH3_retrovirus"/>
    <property type="match status" value="1"/>
</dbReference>
<proteinExistence type="predicted"/>
<gene>
    <name evidence="6" type="ORF">Tci_007754</name>
</gene>